<sequence length="509" mass="59192">MIQQQKKAKDVSLLLPYFKNQQAHYEYTKLKDADVGSDGTVNFYAIVLDSNFPHKSFKSDRFTCSIKITDPDQPLDKEGISEHCTLVMFAKRYEDLPITQRVGDIIRVHRAYVGQYKGVKQFTANIFFNSSWALFSPLNAQQAKAESVEDSKVDKFIYNEREYLPFTFFGRSFSFEKSEQRLIKQFREWINKTFSKHHVVSDKYITPLAEVPQKGGKQPDSGKYYDFDLQVKVVQHFRLDDYSSEIRVIDESNEIWYCHILNMKYKWVREGQILRIRSASIEHHEKYERVFGLKNYSNILSLPYNSIIGKEINVNIPAAQHQVDLALLKSDQKIMHPVIASSIQNQKIKFAPLETLEQILQQKAQGAGKLHRTRITVEGINPDIENISQIIRIQNTKTNSTREIGKSKVALTKDERFILYFQFYVQDYSNYLSNQFVRVLVCDPLEKGKGLFKNFTGDDLQTVLKGKKQQSIIHDTLKNLLKFNVWIEAAIEVLESGVMIMRDTQINEY</sequence>
<dbReference type="EMBL" id="CCKQ01005932">
    <property type="protein sequence ID" value="CDW77199.1"/>
    <property type="molecule type" value="Genomic_DNA"/>
</dbReference>
<dbReference type="GO" id="GO:0000783">
    <property type="term" value="C:nuclear telomere cap complex"/>
    <property type="evidence" value="ECO:0007669"/>
    <property type="project" value="TreeGrafter"/>
</dbReference>
<evidence type="ECO:0000259" key="5">
    <source>
        <dbReference type="SMART" id="SM00976"/>
    </source>
</evidence>
<dbReference type="InterPro" id="IPR028389">
    <property type="entry name" value="POT1"/>
</dbReference>
<dbReference type="InParanoid" id="A0A078A5M6"/>
<dbReference type="InterPro" id="IPR053979">
    <property type="entry name" value="TEBP-like_OB2"/>
</dbReference>
<dbReference type="SMART" id="SM00976">
    <property type="entry name" value="Telo_bind"/>
    <property type="match status" value="1"/>
</dbReference>
<dbReference type="GO" id="GO:0098505">
    <property type="term" value="F:G-rich strand telomeric DNA binding"/>
    <property type="evidence" value="ECO:0007669"/>
    <property type="project" value="TreeGrafter"/>
</dbReference>
<proteinExistence type="predicted"/>
<name>A0A078A5M6_STYLE</name>
<feature type="domain" description="Telomeric single stranded DNA binding POT1/Cdc13" evidence="5">
    <location>
        <begin position="27"/>
        <end position="191"/>
    </location>
</feature>
<keyword evidence="2" id="KW-0158">Chromosome</keyword>
<dbReference type="GO" id="GO:0016233">
    <property type="term" value="P:telomere capping"/>
    <property type="evidence" value="ECO:0007669"/>
    <property type="project" value="TreeGrafter"/>
</dbReference>
<dbReference type="PANTHER" id="PTHR14513:SF0">
    <property type="entry name" value="PROTECTION OF TELOMERES PROTEIN 1"/>
    <property type="match status" value="1"/>
</dbReference>
<evidence type="ECO:0000256" key="3">
    <source>
        <dbReference type="ARBA" id="ARBA00022895"/>
    </source>
</evidence>
<dbReference type="OrthoDB" id="2186770at2759"/>
<evidence type="ECO:0000256" key="1">
    <source>
        <dbReference type="ARBA" id="ARBA00004574"/>
    </source>
</evidence>
<gene>
    <name evidence="6" type="primary">Contig4533.g4839</name>
    <name evidence="6" type="ORF">STYLEM_6169</name>
</gene>
<dbReference type="InterPro" id="IPR011564">
    <property type="entry name" value="Telomer_end-bd_POT1/Cdc13"/>
</dbReference>
<dbReference type="GO" id="GO:0010521">
    <property type="term" value="F:telomerase inhibitor activity"/>
    <property type="evidence" value="ECO:0007669"/>
    <property type="project" value="TreeGrafter"/>
</dbReference>
<accession>A0A078A5M6</accession>
<evidence type="ECO:0000256" key="2">
    <source>
        <dbReference type="ARBA" id="ARBA00022454"/>
    </source>
</evidence>
<dbReference type="GO" id="GO:0032210">
    <property type="term" value="P:regulation of telomere maintenance via telomerase"/>
    <property type="evidence" value="ECO:0007669"/>
    <property type="project" value="TreeGrafter"/>
</dbReference>
<dbReference type="Proteomes" id="UP000039865">
    <property type="component" value="Unassembled WGS sequence"/>
</dbReference>
<comment type="subcellular location">
    <subcellularLocation>
        <location evidence="1">Chromosome</location>
        <location evidence="1">Telomere</location>
    </subcellularLocation>
</comment>
<keyword evidence="4" id="KW-0238">DNA-binding</keyword>
<evidence type="ECO:0000313" key="6">
    <source>
        <dbReference type="EMBL" id="CDW77199.1"/>
    </source>
</evidence>
<evidence type="ECO:0000313" key="7">
    <source>
        <dbReference type="Proteomes" id="UP000039865"/>
    </source>
</evidence>
<keyword evidence="7" id="KW-1185">Reference proteome</keyword>
<protein>
    <submittedName>
        <fullName evidence="6">Alpha telomere binding protein</fullName>
    </submittedName>
</protein>
<dbReference type="SUPFAM" id="SSF50249">
    <property type="entry name" value="Nucleic acid-binding proteins"/>
    <property type="match status" value="3"/>
</dbReference>
<dbReference type="Pfam" id="PF22236">
    <property type="entry name" value="TEBP_OB2-like"/>
    <property type="match status" value="1"/>
</dbReference>
<reference evidence="6 7" key="1">
    <citation type="submission" date="2014-06" db="EMBL/GenBank/DDBJ databases">
        <authorList>
            <person name="Swart Estienne"/>
        </authorList>
    </citation>
    <scope>NUCLEOTIDE SEQUENCE [LARGE SCALE GENOMIC DNA]</scope>
    <source>
        <strain evidence="6 7">130c</strain>
    </source>
</reference>
<dbReference type="Gene3D" id="2.40.50.140">
    <property type="entry name" value="Nucleic acid-binding proteins"/>
    <property type="match status" value="3"/>
</dbReference>
<evidence type="ECO:0000256" key="4">
    <source>
        <dbReference type="ARBA" id="ARBA00023125"/>
    </source>
</evidence>
<dbReference type="AlphaFoldDB" id="A0A078A5M6"/>
<dbReference type="Pfam" id="PF02765">
    <property type="entry name" value="POT1"/>
    <property type="match status" value="1"/>
</dbReference>
<dbReference type="PANTHER" id="PTHR14513">
    <property type="entry name" value="PROTECTION OF TELOMERES 1"/>
    <property type="match status" value="1"/>
</dbReference>
<keyword evidence="3" id="KW-0779">Telomere</keyword>
<dbReference type="CDD" id="cd04497">
    <property type="entry name" value="hPOT1_OB1_like"/>
    <property type="match status" value="1"/>
</dbReference>
<organism evidence="6 7">
    <name type="scientific">Stylonychia lemnae</name>
    <name type="common">Ciliate</name>
    <dbReference type="NCBI Taxonomy" id="5949"/>
    <lineage>
        <taxon>Eukaryota</taxon>
        <taxon>Sar</taxon>
        <taxon>Alveolata</taxon>
        <taxon>Ciliophora</taxon>
        <taxon>Intramacronucleata</taxon>
        <taxon>Spirotrichea</taxon>
        <taxon>Stichotrichia</taxon>
        <taxon>Sporadotrichida</taxon>
        <taxon>Oxytrichidae</taxon>
        <taxon>Stylonychinae</taxon>
        <taxon>Stylonychia</taxon>
    </lineage>
</organism>
<dbReference type="InterPro" id="IPR012340">
    <property type="entry name" value="NA-bd_OB-fold"/>
</dbReference>